<evidence type="ECO:0000313" key="2">
    <source>
        <dbReference type="Proteomes" id="UP000283429"/>
    </source>
</evidence>
<comment type="caution">
    <text evidence="1">The sequence shown here is derived from an EMBL/GenBank/DDBJ whole genome shotgun (WGS) entry which is preliminary data.</text>
</comment>
<organism evidence="1 2">
    <name type="scientific">Phocaeicola vulgatus</name>
    <name type="common">Bacteroides vulgatus</name>
    <dbReference type="NCBI Taxonomy" id="821"/>
    <lineage>
        <taxon>Bacteria</taxon>
        <taxon>Pseudomonadati</taxon>
        <taxon>Bacteroidota</taxon>
        <taxon>Bacteroidia</taxon>
        <taxon>Bacteroidales</taxon>
        <taxon>Bacteroidaceae</taxon>
        <taxon>Phocaeicola</taxon>
    </lineage>
</organism>
<dbReference type="EMBL" id="QSJM01000010">
    <property type="protein sequence ID" value="RHD83126.1"/>
    <property type="molecule type" value="Genomic_DNA"/>
</dbReference>
<dbReference type="RefSeq" id="WP_101602713.1">
    <property type="nucleotide sequence ID" value="NZ_JADNJS010000056.1"/>
</dbReference>
<sequence length="449" mass="51098">MANNEHNPIAIRISQIQDLWIQNRTNHPDAKVYCLTCDQEDFPLVEGFIRLEGSPYGRSSDTILAFMTDYDSPAAFYSFLINEWISSFAAELEKHPDWNWTDFEELKQEAGILKQDNPKILKDFYIRMVSSFKIFEGVAGNILGITIIIYRIQDVESLNNSIKELAEALPPHVSLILTDYNGREVYGLLLENMKEKACRINIPDQNMSEAYKEIATQGDPHDPQVKYRCCLFALGEAANAGKKKEVKRLGEELIKICREIGGIEMWASAYLIYGGFMLGFKDEAAFTHKLLDKGIGIAQSAGQKETACIQILIQLYDYKGIAYNLSRDAQKAVGCFLKGAEIAREEDLKSMAVSQYGYALLVALKKDRFFYEPILTEAFEYGYALDDDELRTVNLSFIAHTYIGKIYSIEAEKREEIEKRMEALYGEDWQAGSKEIGAKLENEYLLIKK</sequence>
<gene>
    <name evidence="1" type="ORF">DW783_04815</name>
</gene>
<reference evidence="1 2" key="1">
    <citation type="submission" date="2018-08" db="EMBL/GenBank/DDBJ databases">
        <title>A genome reference for cultivated species of the human gut microbiota.</title>
        <authorList>
            <person name="Zou Y."/>
            <person name="Xue W."/>
            <person name="Luo G."/>
        </authorList>
    </citation>
    <scope>NUCLEOTIDE SEQUENCE [LARGE SCALE GENOMIC DNA]</scope>
    <source>
        <strain evidence="1 2">AM30-40</strain>
    </source>
</reference>
<name>A0A414HEW2_PHOVU</name>
<dbReference type="AlphaFoldDB" id="A0A414HEW2"/>
<dbReference type="Proteomes" id="UP000283429">
    <property type="component" value="Unassembled WGS sequence"/>
</dbReference>
<protein>
    <submittedName>
        <fullName evidence="1">Uncharacterized protein</fullName>
    </submittedName>
</protein>
<proteinExistence type="predicted"/>
<accession>A0A414HEW2</accession>
<evidence type="ECO:0000313" key="1">
    <source>
        <dbReference type="EMBL" id="RHD83126.1"/>
    </source>
</evidence>